<evidence type="ECO:0000313" key="1">
    <source>
        <dbReference type="EMBL" id="KAA6327233.1"/>
    </source>
</evidence>
<organism evidence="1">
    <name type="scientific">termite gut metagenome</name>
    <dbReference type="NCBI Taxonomy" id="433724"/>
    <lineage>
        <taxon>unclassified sequences</taxon>
        <taxon>metagenomes</taxon>
        <taxon>organismal metagenomes</taxon>
    </lineage>
</organism>
<gene>
    <name evidence="1" type="ORF">EZS27_023758</name>
</gene>
<sequence length="293" mass="31214">GEGVLNITPAGILTGTLQNGNYAEAWKKGKQAGHESWAASQSKAGEADINTLLPDLPSTPQPAGATNFDDLLGKLGKTKTGKGKKNTLKLDQVMPDLNESAEYTAVTRGLLPVRVALTPTGMPDKLQPGTHFADAVATAPGKVDDKAQNYDPEKENYLADIMENVCKIAASVMLPLALTVSATQAKNNLADIPLSAPDVTVNSPVVNVPNIPVNVPDMDIPTPSDAYRVPEREKITKESNYVSENSTTVEKGKTVYVDRVCDNIVIHVENTDGKGSDTIRAEIMNVLNEILEG</sequence>
<proteinExistence type="predicted"/>
<dbReference type="AlphaFoldDB" id="A0A5J4R3E4"/>
<reference evidence="1" key="1">
    <citation type="submission" date="2019-03" db="EMBL/GenBank/DDBJ databases">
        <title>Single cell metagenomics reveals metabolic interactions within the superorganism composed of flagellate Streblomastix strix and complex community of Bacteroidetes bacteria on its surface.</title>
        <authorList>
            <person name="Treitli S.C."/>
            <person name="Kolisko M."/>
            <person name="Husnik F."/>
            <person name="Keeling P."/>
            <person name="Hampl V."/>
        </authorList>
    </citation>
    <scope>NUCLEOTIDE SEQUENCE</scope>
    <source>
        <strain evidence="1">STM</strain>
    </source>
</reference>
<protein>
    <submittedName>
        <fullName evidence="1">Uncharacterized protein</fullName>
    </submittedName>
</protein>
<dbReference type="EMBL" id="SNRY01002027">
    <property type="protein sequence ID" value="KAA6327233.1"/>
    <property type="molecule type" value="Genomic_DNA"/>
</dbReference>
<feature type="non-terminal residue" evidence="1">
    <location>
        <position position="1"/>
    </location>
</feature>
<name>A0A5J4R3E4_9ZZZZ</name>
<comment type="caution">
    <text evidence="1">The sequence shown here is derived from an EMBL/GenBank/DDBJ whole genome shotgun (WGS) entry which is preliminary data.</text>
</comment>
<accession>A0A5J4R3E4</accession>